<dbReference type="SUPFAM" id="SSF52949">
    <property type="entry name" value="Macro domain-like"/>
    <property type="match status" value="1"/>
</dbReference>
<sequence>MNRHNSEEVRQLIADTAVQLDTLMESNHLNGIRFTFVAPSEETFNELSKIIHEVENLGHTMRVLRGSLHDFKEIMDAQDFIVTAGNSYGHMTGGLDGALADIYPDLIKRVPSTIALKCHGELNVGDGVLVHRHIQEPIYEKIVYKDQYLVYVPTMRTPRRLAKGSDVPYLATHKALSLIRQGLIQHPTFRNVFMTLMGTGTGNIPVKVAVEQFLLALRKATRIVNVKKLFDDGKDVDHELVNIWKRYGNE</sequence>
<dbReference type="EMBL" id="HQ630627">
    <property type="protein sequence ID" value="AEH03694.1"/>
    <property type="molecule type" value="Genomic_DNA"/>
</dbReference>
<dbReference type="GeneID" id="26643799"/>
<accession>F8SJA8</accession>
<organismHost>
    <name type="scientific">Pseudomonas aeruginosa</name>
    <dbReference type="NCBI Taxonomy" id="287"/>
</organismHost>
<keyword evidence="2" id="KW-1185">Reference proteome</keyword>
<dbReference type="RefSeq" id="YP_009217350.1">
    <property type="nucleotide sequence ID" value="NC_028999.1"/>
</dbReference>
<reference evidence="1 2" key="1">
    <citation type="journal article" date="2011" name="Microbiology">
        <title>The Pseudomonas aeruginosa generalized transducing phage phiPA3 is a new member of the phiKZ-like group of 'jumbo' phages, and infects model laboratory strains and clinical isolates from cystic fibrosis patients.</title>
        <authorList>
            <person name="Monson R."/>
            <person name="Foulds I."/>
            <person name="Foweraker J."/>
            <person name="Welch M."/>
            <person name="Salmond G.P."/>
        </authorList>
    </citation>
    <scope>NUCLEOTIDE SEQUENCE [LARGE SCALE GENOMIC DNA]</scope>
</reference>
<dbReference type="KEGG" id="vg:26643799"/>
<evidence type="ECO:0000313" key="1">
    <source>
        <dbReference type="EMBL" id="AEH03694.1"/>
    </source>
</evidence>
<dbReference type="Gene3D" id="3.40.220.10">
    <property type="entry name" value="Leucine Aminopeptidase, subunit E, domain 1"/>
    <property type="match status" value="1"/>
</dbReference>
<dbReference type="Proteomes" id="UP000008388">
    <property type="component" value="Segment"/>
</dbReference>
<dbReference type="InterPro" id="IPR043472">
    <property type="entry name" value="Macro_dom-like"/>
</dbReference>
<evidence type="ECO:0000313" key="2">
    <source>
        <dbReference type="Proteomes" id="UP000008388"/>
    </source>
</evidence>
<gene>
    <name evidence="1" type="primary">271</name>
</gene>
<proteinExistence type="predicted"/>
<protein>
    <submittedName>
        <fullName evidence="1">Uncharacterized protein 271</fullName>
    </submittedName>
</protein>
<organism evidence="1 2">
    <name type="scientific">Pseudomonas phage PhiPA3</name>
    <name type="common">Pseudomonas aeruginosa phage PhiPA3</name>
    <dbReference type="NCBI Taxonomy" id="998086"/>
    <lineage>
        <taxon>Viruses</taxon>
        <taxon>Duplodnaviria</taxon>
        <taxon>Heunggongvirae</taxon>
        <taxon>Uroviricota</taxon>
        <taxon>Caudoviricetes</taxon>
        <taxon>Chimalliviridae</taxon>
        <taxon>Miltoncavirus</taxon>
        <taxon>Miltoncavirus PhiPA3</taxon>
    </lineage>
</organism>
<name>F8SJA8_BPPA3</name>